<protein>
    <submittedName>
        <fullName evidence="2">Uncharacterized protein</fullName>
    </submittedName>
</protein>
<name>A0A367IM68_RHIAZ</name>
<evidence type="ECO:0000256" key="1">
    <source>
        <dbReference type="SAM" id="MobiDB-lite"/>
    </source>
</evidence>
<feature type="region of interest" description="Disordered" evidence="1">
    <location>
        <begin position="275"/>
        <end position="294"/>
    </location>
</feature>
<dbReference type="AlphaFoldDB" id="A0A367IM68"/>
<feature type="non-terminal residue" evidence="2">
    <location>
        <position position="1"/>
    </location>
</feature>
<comment type="caution">
    <text evidence="2">The sequence shown here is derived from an EMBL/GenBank/DDBJ whole genome shotgun (WGS) entry which is preliminary data.</text>
</comment>
<organism evidence="2 3">
    <name type="scientific">Rhizopus azygosporus</name>
    <name type="common">Rhizopus microsporus var. azygosporus</name>
    <dbReference type="NCBI Taxonomy" id="86630"/>
    <lineage>
        <taxon>Eukaryota</taxon>
        <taxon>Fungi</taxon>
        <taxon>Fungi incertae sedis</taxon>
        <taxon>Mucoromycota</taxon>
        <taxon>Mucoromycotina</taxon>
        <taxon>Mucoromycetes</taxon>
        <taxon>Mucorales</taxon>
        <taxon>Mucorineae</taxon>
        <taxon>Rhizopodaceae</taxon>
        <taxon>Rhizopus</taxon>
    </lineage>
</organism>
<dbReference type="OrthoDB" id="252265at2759"/>
<dbReference type="Proteomes" id="UP000252139">
    <property type="component" value="Unassembled WGS sequence"/>
</dbReference>
<evidence type="ECO:0000313" key="2">
    <source>
        <dbReference type="EMBL" id="RCH78782.1"/>
    </source>
</evidence>
<accession>A0A367IM68</accession>
<gene>
    <name evidence="2" type="ORF">CU097_000424</name>
</gene>
<feature type="compositionally biased region" description="Polar residues" evidence="1">
    <location>
        <begin position="284"/>
        <end position="294"/>
    </location>
</feature>
<sequence>HPFNQLFNYINHIDQIELKPNETRPFILAFLPEDTSDYNAILDEEDSHTFNIFNVTGSIFFFGYYLDTMSPSLDDHKDVLSTSTLADYQVSVKFRASVCQSALWTDITQTGLNFDDCVLGETYYKDFTIHNRSEIDLFWLLNISDLVAYSNYSLQFIDVLTGDPIHNSYTSLASYATRQIRVIFMPKEVGEFNYDLQLENANDSRNVVQTKVHATVRSVLRKETLIVSSGQVVDFGDCISGTWAVQQIVLNNISESPVEVKFIPEGAEVIFDIKQDTAADDTQPDNTSSTPTLA</sequence>
<dbReference type="InterPro" id="IPR013783">
    <property type="entry name" value="Ig-like_fold"/>
</dbReference>
<dbReference type="Gene3D" id="2.60.40.10">
    <property type="entry name" value="Immunoglobulins"/>
    <property type="match status" value="1"/>
</dbReference>
<dbReference type="PANTHER" id="PTHR39211:SF1">
    <property type="entry name" value="ABNORMAL SPINDLE-LIKE MICROCEPHALY-ASSOCIATED PROTEIN ASH DOMAIN-CONTAINING PROTEIN"/>
    <property type="match status" value="1"/>
</dbReference>
<evidence type="ECO:0000313" key="3">
    <source>
        <dbReference type="Proteomes" id="UP000252139"/>
    </source>
</evidence>
<keyword evidence="3" id="KW-1185">Reference proteome</keyword>
<dbReference type="STRING" id="86630.A0A367IM68"/>
<dbReference type="PANTHER" id="PTHR39211">
    <property type="entry name" value="CHROMOSOME 7, WHOLE GENOME SHOTGUN SEQUENCE"/>
    <property type="match status" value="1"/>
</dbReference>
<reference evidence="2 3" key="1">
    <citation type="journal article" date="2018" name="G3 (Bethesda)">
        <title>Phylogenetic and Phylogenomic Definition of Rhizopus Species.</title>
        <authorList>
            <person name="Gryganskyi A.P."/>
            <person name="Golan J."/>
            <person name="Dolatabadi S."/>
            <person name="Mondo S."/>
            <person name="Robb S."/>
            <person name="Idnurm A."/>
            <person name="Muszewska A."/>
            <person name="Steczkiewicz K."/>
            <person name="Masonjones S."/>
            <person name="Liao H.L."/>
            <person name="Gajdeczka M.T."/>
            <person name="Anike F."/>
            <person name="Vuek A."/>
            <person name="Anishchenko I.M."/>
            <person name="Voigt K."/>
            <person name="de Hoog G.S."/>
            <person name="Smith M.E."/>
            <person name="Heitman J."/>
            <person name="Vilgalys R."/>
            <person name="Stajich J.E."/>
        </authorList>
    </citation>
    <scope>NUCLEOTIDE SEQUENCE [LARGE SCALE GENOMIC DNA]</scope>
    <source>
        <strain evidence="2 3">CBS 357.93</strain>
    </source>
</reference>
<dbReference type="EMBL" id="PJQL01004919">
    <property type="protein sequence ID" value="RCH78782.1"/>
    <property type="molecule type" value="Genomic_DNA"/>
</dbReference>
<proteinExistence type="predicted"/>
<feature type="non-terminal residue" evidence="2">
    <location>
        <position position="294"/>
    </location>
</feature>